<sequence length="280" mass="30626">MAVSPLLRSGLAFALAACLCEPGVADDRFGCAQPLRLAFYRNELFYRDGHGIDPDLIAELARRSGCRFDTSVRSRADIWRALQRGELDVATSGVATDERRRYAFFVPYLYLRNKLIVPLSLAPDLRSLDDFQRLPGARLGVIAGYDLGPFYDGMLKILRGQGRVLDYPDDAARFKALLDGQVQGAIGHELNLVGSIADAAQRRRFRVVDVAPGPGVGHGLVLARGHFSAAQSAEWQRLIEDLRLDGGLARIMLRNAPLDVAAGLTDSGYRFASEAKDVAP</sequence>
<keyword evidence="2" id="KW-0732">Signal</keyword>
<organism evidence="4 5">
    <name type="scientific">Pseudomonas panipatensis</name>
    <dbReference type="NCBI Taxonomy" id="428992"/>
    <lineage>
        <taxon>Bacteria</taxon>
        <taxon>Pseudomonadati</taxon>
        <taxon>Pseudomonadota</taxon>
        <taxon>Gammaproteobacteria</taxon>
        <taxon>Pseudomonadales</taxon>
        <taxon>Pseudomonadaceae</taxon>
        <taxon>Pseudomonas</taxon>
    </lineage>
</organism>
<proteinExistence type="inferred from homology"/>
<dbReference type="Proteomes" id="UP000199636">
    <property type="component" value="Unassembled WGS sequence"/>
</dbReference>
<dbReference type="Pfam" id="PF00497">
    <property type="entry name" value="SBP_bac_3"/>
    <property type="match status" value="1"/>
</dbReference>
<feature type="domain" description="Solute-binding protein family 3/N-terminal" evidence="3">
    <location>
        <begin position="34"/>
        <end position="259"/>
    </location>
</feature>
<name>A0A1G8BJ08_9PSED</name>
<evidence type="ECO:0000256" key="2">
    <source>
        <dbReference type="ARBA" id="ARBA00022729"/>
    </source>
</evidence>
<dbReference type="RefSeq" id="WP_090259695.1">
    <property type="nucleotide sequence ID" value="NZ_FNDS01000001.1"/>
</dbReference>
<evidence type="ECO:0000313" key="5">
    <source>
        <dbReference type="Proteomes" id="UP000199636"/>
    </source>
</evidence>
<dbReference type="SMART" id="SM00062">
    <property type="entry name" value="PBPb"/>
    <property type="match status" value="1"/>
</dbReference>
<dbReference type="AlphaFoldDB" id="A0A1G8BJ08"/>
<evidence type="ECO:0000256" key="1">
    <source>
        <dbReference type="ARBA" id="ARBA00010333"/>
    </source>
</evidence>
<dbReference type="InterPro" id="IPR001638">
    <property type="entry name" value="Solute-binding_3/MltF_N"/>
</dbReference>
<evidence type="ECO:0000313" key="4">
    <source>
        <dbReference type="EMBL" id="SDH33225.1"/>
    </source>
</evidence>
<reference evidence="5" key="1">
    <citation type="submission" date="2016-10" db="EMBL/GenBank/DDBJ databases">
        <authorList>
            <person name="Varghese N."/>
            <person name="Submissions S."/>
        </authorList>
    </citation>
    <scope>NUCLEOTIDE SEQUENCE [LARGE SCALE GENOMIC DNA]</scope>
    <source>
        <strain evidence="5">CCM 7469</strain>
    </source>
</reference>
<dbReference type="STRING" id="428992.SAMN05216272_10189"/>
<dbReference type="PANTHER" id="PTHR35936">
    <property type="entry name" value="MEMBRANE-BOUND LYTIC MUREIN TRANSGLYCOSYLASE F"/>
    <property type="match status" value="1"/>
</dbReference>
<gene>
    <name evidence="4" type="ORF">SAMN05216272_10189</name>
</gene>
<keyword evidence="5" id="KW-1185">Reference proteome</keyword>
<dbReference type="EMBL" id="FNDS01000001">
    <property type="protein sequence ID" value="SDH33225.1"/>
    <property type="molecule type" value="Genomic_DNA"/>
</dbReference>
<dbReference type="PANTHER" id="PTHR35936:SF19">
    <property type="entry name" value="AMINO-ACID-BINDING PROTEIN YXEM-RELATED"/>
    <property type="match status" value="1"/>
</dbReference>
<evidence type="ECO:0000259" key="3">
    <source>
        <dbReference type="SMART" id="SM00062"/>
    </source>
</evidence>
<comment type="similarity">
    <text evidence="1">Belongs to the bacterial solute-binding protein 3 family.</text>
</comment>
<protein>
    <submittedName>
        <fullName evidence="4">Polar amino acid transport system substrate-binding protein</fullName>
    </submittedName>
</protein>
<accession>A0A1G8BJ08</accession>
<dbReference type="Gene3D" id="3.40.190.10">
    <property type="entry name" value="Periplasmic binding protein-like II"/>
    <property type="match status" value="2"/>
</dbReference>
<dbReference type="OrthoDB" id="8587625at2"/>
<dbReference type="SUPFAM" id="SSF53850">
    <property type="entry name" value="Periplasmic binding protein-like II"/>
    <property type="match status" value="1"/>
</dbReference>